<dbReference type="GO" id="GO:0005615">
    <property type="term" value="C:extracellular space"/>
    <property type="evidence" value="ECO:0007669"/>
    <property type="project" value="TreeGrafter"/>
</dbReference>
<dbReference type="SMART" id="SM00041">
    <property type="entry name" value="CT"/>
    <property type="match status" value="1"/>
</dbReference>
<evidence type="ECO:0000256" key="5">
    <source>
        <dbReference type="ARBA" id="ARBA00061260"/>
    </source>
</evidence>
<dbReference type="STRING" id="246437.L9L6M1"/>
<dbReference type="SMART" id="SM00832">
    <property type="entry name" value="C8"/>
    <property type="match status" value="1"/>
</dbReference>
<dbReference type="Pfam" id="PF25960">
    <property type="entry name" value="Fn1-VW_OTOGL"/>
    <property type="match status" value="1"/>
</dbReference>
<keyword evidence="2" id="KW-0964">Secreted</keyword>
<name>L9L6M1_TUPCH</name>
<comment type="caution">
    <text evidence="6">Lacks conserved residue(s) required for the propagation of feature annotation.</text>
</comment>
<proteinExistence type="inferred from homology"/>
<keyword evidence="3" id="KW-1015">Disulfide bond</keyword>
<evidence type="ECO:0000313" key="10">
    <source>
        <dbReference type="Proteomes" id="UP000011518"/>
    </source>
</evidence>
<comment type="similarity">
    <text evidence="5">Belongs to the otogelin family.</text>
</comment>
<dbReference type="EMBL" id="KB320494">
    <property type="protein sequence ID" value="ELW70528.1"/>
    <property type="molecule type" value="Genomic_DNA"/>
</dbReference>
<evidence type="ECO:0000259" key="7">
    <source>
        <dbReference type="PROSITE" id="PS01225"/>
    </source>
</evidence>
<organism evidence="9 10">
    <name type="scientific">Tupaia chinensis</name>
    <name type="common">Chinese tree shrew</name>
    <name type="synonym">Tupaia belangeri chinensis</name>
    <dbReference type="NCBI Taxonomy" id="246437"/>
    <lineage>
        <taxon>Eukaryota</taxon>
        <taxon>Metazoa</taxon>
        <taxon>Chordata</taxon>
        <taxon>Craniata</taxon>
        <taxon>Vertebrata</taxon>
        <taxon>Euteleostomi</taxon>
        <taxon>Mammalia</taxon>
        <taxon>Eutheria</taxon>
        <taxon>Euarchontoglires</taxon>
        <taxon>Scandentia</taxon>
        <taxon>Tupaiidae</taxon>
        <taxon>Tupaia</taxon>
    </lineage>
</organism>
<evidence type="ECO:0000313" key="9">
    <source>
        <dbReference type="EMBL" id="ELW70528.1"/>
    </source>
</evidence>
<dbReference type="PROSITE" id="PS51233">
    <property type="entry name" value="VWFD"/>
    <property type="match status" value="1"/>
</dbReference>
<dbReference type="PROSITE" id="PS01225">
    <property type="entry name" value="CTCK_2"/>
    <property type="match status" value="1"/>
</dbReference>
<evidence type="ECO:0000256" key="6">
    <source>
        <dbReference type="PROSITE-ProRule" id="PRU00039"/>
    </source>
</evidence>
<keyword evidence="4" id="KW-0325">Glycoprotein</keyword>
<reference evidence="10" key="2">
    <citation type="journal article" date="2013" name="Nat. Commun.">
        <title>Genome of the Chinese tree shrew.</title>
        <authorList>
            <person name="Fan Y."/>
            <person name="Huang Z.Y."/>
            <person name="Cao C.C."/>
            <person name="Chen C.S."/>
            <person name="Chen Y.X."/>
            <person name="Fan D.D."/>
            <person name="He J."/>
            <person name="Hou H.L."/>
            <person name="Hu L."/>
            <person name="Hu X.T."/>
            <person name="Jiang X.T."/>
            <person name="Lai R."/>
            <person name="Lang Y.S."/>
            <person name="Liang B."/>
            <person name="Liao S.G."/>
            <person name="Mu D."/>
            <person name="Ma Y.Y."/>
            <person name="Niu Y.Y."/>
            <person name="Sun X.Q."/>
            <person name="Xia J.Q."/>
            <person name="Xiao J."/>
            <person name="Xiong Z.Q."/>
            <person name="Xu L."/>
            <person name="Yang L."/>
            <person name="Zhang Y."/>
            <person name="Zhao W."/>
            <person name="Zhao X.D."/>
            <person name="Zheng Y.T."/>
            <person name="Zhou J.M."/>
            <person name="Zhu Y.B."/>
            <person name="Zhang G.J."/>
            <person name="Wang J."/>
            <person name="Yao Y.G."/>
        </authorList>
    </citation>
    <scope>NUCLEOTIDE SEQUENCE [LARGE SCALE GENOMIC DNA]</scope>
</reference>
<feature type="domain" description="VWFD" evidence="8">
    <location>
        <begin position="1"/>
        <end position="159"/>
    </location>
</feature>
<dbReference type="InterPro" id="IPR006207">
    <property type="entry name" value="Cys_knot_C"/>
</dbReference>
<dbReference type="PANTHER" id="PTHR11339:SF225">
    <property type="entry name" value="OTOGELIN-LIKE PROTEIN"/>
    <property type="match status" value="1"/>
</dbReference>
<gene>
    <name evidence="9" type="ORF">TREES_T100018403</name>
</gene>
<dbReference type="InterPro" id="IPR058755">
    <property type="entry name" value="Fn1-VW_OTOGL"/>
</dbReference>
<evidence type="ECO:0000256" key="3">
    <source>
        <dbReference type="ARBA" id="ARBA00023157"/>
    </source>
</evidence>
<evidence type="ECO:0000256" key="1">
    <source>
        <dbReference type="ARBA" id="ARBA00004613"/>
    </source>
</evidence>
<dbReference type="InParanoid" id="L9L6M1"/>
<accession>L9L6M1</accession>
<evidence type="ECO:0000259" key="8">
    <source>
        <dbReference type="PROSITE" id="PS51233"/>
    </source>
</evidence>
<protein>
    <submittedName>
        <fullName evidence="9">Otogelin-like protein</fullName>
    </submittedName>
</protein>
<dbReference type="InterPro" id="IPR014853">
    <property type="entry name" value="VWF/SSPO/ZAN-like_Cys-rich_dom"/>
</dbReference>
<sequence>MASYILIRIPGEIIVAHIEKCSMNQSSSGRISGLCFKKLNVTTPISKLLVDRLARKVEVDSIAVPLPFSNQELSIEDSGSMYVVTTPAGLIIKWTHLTGILDIHFGFQFNLSSYTEGLCGICNDDPDDDLKMQNGTIITNLEDIELFIESWEIEKSLEVTTRRPARNCTEHDCSHCIELLNRRVFIPCHDKVSPKDFCEKMWINYTYFWNYECDALSAYVALCNNFDICIQWRTPDYCSCTDSEDQPRTAGEIWNGGVDECALYQCLENGSIISVEPDCEEEPSPVCEREAEVVLGIIDKWTCCLQEVCGCDMTLCEATIPSCTDSQKLIVGHSLLSCCPQYKCECDPVKCPNVSTPECREDQFMIHVQEGEPCCFSPLCKKDDVCVFQEVSVLNPGQSMIKYLEGDFCHTTECLEEKDNHTGFHTLNFTVVNCSKECDIVNVASCDGKCPSATIYNINVESHLRFCKCCRENGVRNLTVPLYCSGNGTEIMYTLQEPIDCTCQWN</sequence>
<dbReference type="InterPro" id="IPR050780">
    <property type="entry name" value="Mucin_vWF_Thrombospondin_sf"/>
</dbReference>
<dbReference type="Pfam" id="PF08742">
    <property type="entry name" value="C8"/>
    <property type="match status" value="1"/>
</dbReference>
<evidence type="ECO:0000256" key="4">
    <source>
        <dbReference type="ARBA" id="ARBA00023180"/>
    </source>
</evidence>
<keyword evidence="10" id="KW-1185">Reference proteome</keyword>
<dbReference type="GO" id="GO:0031012">
    <property type="term" value="C:extracellular matrix"/>
    <property type="evidence" value="ECO:0007669"/>
    <property type="project" value="TreeGrafter"/>
</dbReference>
<dbReference type="PANTHER" id="PTHR11339">
    <property type="entry name" value="EXTRACELLULAR MATRIX GLYCOPROTEIN RELATED"/>
    <property type="match status" value="1"/>
</dbReference>
<reference evidence="10" key="1">
    <citation type="submission" date="2012-07" db="EMBL/GenBank/DDBJ databases">
        <title>Genome of the Chinese tree shrew, a rising model animal genetically related to primates.</title>
        <authorList>
            <person name="Zhang G."/>
            <person name="Fan Y."/>
            <person name="Yao Y."/>
            <person name="Huang Z."/>
        </authorList>
    </citation>
    <scope>NUCLEOTIDE SEQUENCE [LARGE SCALE GENOMIC DNA]</scope>
</reference>
<dbReference type="Pfam" id="PF00094">
    <property type="entry name" value="VWD"/>
    <property type="match status" value="1"/>
</dbReference>
<dbReference type="InterPro" id="IPR001846">
    <property type="entry name" value="VWF_type-D"/>
</dbReference>
<comment type="subcellular location">
    <subcellularLocation>
        <location evidence="1">Secreted</location>
    </subcellularLocation>
</comment>
<dbReference type="Proteomes" id="UP000011518">
    <property type="component" value="Unassembled WGS sequence"/>
</dbReference>
<feature type="domain" description="CTCK" evidence="7">
    <location>
        <begin position="414"/>
        <end position="506"/>
    </location>
</feature>
<dbReference type="AlphaFoldDB" id="L9L6M1"/>
<evidence type="ECO:0000256" key="2">
    <source>
        <dbReference type="ARBA" id="ARBA00022525"/>
    </source>
</evidence>